<evidence type="ECO:0000256" key="3">
    <source>
        <dbReference type="ARBA" id="ARBA00022612"/>
    </source>
</evidence>
<dbReference type="Pfam" id="PF07727">
    <property type="entry name" value="RVT_2"/>
    <property type="match status" value="1"/>
</dbReference>
<dbReference type="STRING" id="1077348.A0A2G8S3C6"/>
<name>A0A2G8S3C6_9APHY</name>
<keyword evidence="19" id="KW-0233">DNA recombination</keyword>
<dbReference type="InterPro" id="IPR001584">
    <property type="entry name" value="Integrase_cat-core"/>
</dbReference>
<gene>
    <name evidence="25" type="ORF">GSI_09564</name>
</gene>
<feature type="region of interest" description="Disordered" evidence="23">
    <location>
        <begin position="235"/>
        <end position="281"/>
    </location>
</feature>
<evidence type="ECO:0000256" key="5">
    <source>
        <dbReference type="ARBA" id="ARBA00022695"/>
    </source>
</evidence>
<evidence type="ECO:0000256" key="6">
    <source>
        <dbReference type="ARBA" id="ARBA00022722"/>
    </source>
</evidence>
<evidence type="ECO:0000313" key="26">
    <source>
        <dbReference type="Proteomes" id="UP000230002"/>
    </source>
</evidence>
<evidence type="ECO:0000256" key="19">
    <source>
        <dbReference type="ARBA" id="ARBA00023172"/>
    </source>
</evidence>
<evidence type="ECO:0000256" key="10">
    <source>
        <dbReference type="ARBA" id="ARBA00022759"/>
    </source>
</evidence>
<dbReference type="InterPro" id="IPR025724">
    <property type="entry name" value="GAG-pre-integrase_dom"/>
</dbReference>
<organism evidence="25 26">
    <name type="scientific">Ganoderma sinense ZZ0214-1</name>
    <dbReference type="NCBI Taxonomy" id="1077348"/>
    <lineage>
        <taxon>Eukaryota</taxon>
        <taxon>Fungi</taxon>
        <taxon>Dikarya</taxon>
        <taxon>Basidiomycota</taxon>
        <taxon>Agaricomycotina</taxon>
        <taxon>Agaricomycetes</taxon>
        <taxon>Polyporales</taxon>
        <taxon>Polyporaceae</taxon>
        <taxon>Ganoderma</taxon>
    </lineage>
</organism>
<dbReference type="InterPro" id="IPR039537">
    <property type="entry name" value="Retrotran_Ty1/copia-like"/>
</dbReference>
<dbReference type="PROSITE" id="PS50994">
    <property type="entry name" value="INTEGRASE"/>
    <property type="match status" value="1"/>
</dbReference>
<keyword evidence="15" id="KW-0229">DNA integration</keyword>
<evidence type="ECO:0000256" key="18">
    <source>
        <dbReference type="ARBA" id="ARBA00023113"/>
    </source>
</evidence>
<feature type="compositionally biased region" description="Pro residues" evidence="23">
    <location>
        <begin position="796"/>
        <end position="808"/>
    </location>
</feature>
<dbReference type="CDD" id="cd09272">
    <property type="entry name" value="RNase_HI_RT_Ty1"/>
    <property type="match status" value="1"/>
</dbReference>
<comment type="catalytic activity">
    <reaction evidence="22">
        <text>DNA(n) + a 2'-deoxyribonucleoside 5'-triphosphate = DNA(n+1) + diphosphate</text>
        <dbReference type="Rhea" id="RHEA:22508"/>
        <dbReference type="Rhea" id="RHEA-COMP:17339"/>
        <dbReference type="Rhea" id="RHEA-COMP:17340"/>
        <dbReference type="ChEBI" id="CHEBI:33019"/>
        <dbReference type="ChEBI" id="CHEBI:61560"/>
        <dbReference type="ChEBI" id="CHEBI:173112"/>
        <dbReference type="EC" id="2.7.7.7"/>
    </reaction>
</comment>
<keyword evidence="26" id="KW-1185">Reference proteome</keyword>
<evidence type="ECO:0000256" key="8">
    <source>
        <dbReference type="ARBA" id="ARBA00022741"/>
    </source>
</evidence>
<evidence type="ECO:0000256" key="12">
    <source>
        <dbReference type="ARBA" id="ARBA00022840"/>
    </source>
</evidence>
<keyword evidence="6" id="KW-0540">Nuclease</keyword>
<dbReference type="GO" id="GO:0004519">
    <property type="term" value="F:endonuclease activity"/>
    <property type="evidence" value="ECO:0007669"/>
    <property type="project" value="UniProtKB-KW"/>
</dbReference>
<dbReference type="GO" id="GO:0015074">
    <property type="term" value="P:DNA integration"/>
    <property type="evidence" value="ECO:0007669"/>
    <property type="project" value="UniProtKB-KW"/>
</dbReference>
<keyword evidence="8" id="KW-0547">Nucleotide-binding</keyword>
<dbReference type="Pfam" id="PF22936">
    <property type="entry name" value="Pol_BBD"/>
    <property type="match status" value="1"/>
</dbReference>
<keyword evidence="18" id="KW-0917">Virion maturation</keyword>
<dbReference type="Pfam" id="PF25597">
    <property type="entry name" value="SH3_retrovirus"/>
    <property type="match status" value="1"/>
</dbReference>
<dbReference type="InterPro" id="IPR013103">
    <property type="entry name" value="RVT_2"/>
</dbReference>
<keyword evidence="16" id="KW-0695">RNA-directed DNA polymerase</keyword>
<evidence type="ECO:0000259" key="24">
    <source>
        <dbReference type="PROSITE" id="PS50994"/>
    </source>
</evidence>
<dbReference type="Gene3D" id="3.30.420.10">
    <property type="entry name" value="Ribonuclease H-like superfamily/Ribonuclease H"/>
    <property type="match status" value="1"/>
</dbReference>
<dbReference type="Pfam" id="PF00665">
    <property type="entry name" value="rve"/>
    <property type="match status" value="1"/>
</dbReference>
<dbReference type="GO" id="GO:0032196">
    <property type="term" value="P:transposition"/>
    <property type="evidence" value="ECO:0007669"/>
    <property type="project" value="UniProtKB-KW"/>
</dbReference>
<keyword evidence="11" id="KW-0378">Hydrolase</keyword>
<dbReference type="GO" id="GO:0006310">
    <property type="term" value="P:DNA recombination"/>
    <property type="evidence" value="ECO:0007669"/>
    <property type="project" value="UniProtKB-KW"/>
</dbReference>
<dbReference type="SUPFAM" id="SSF56672">
    <property type="entry name" value="DNA/RNA polymerases"/>
    <property type="match status" value="1"/>
</dbReference>
<sequence length="1288" mass="143519">MTTATDAAAQATRVRIDPLTGVEDWGSWSVQMEDLLYGLGLWGYVKEVNKPKPKDTEKPTKEETEKLDEWRKLDRSALSAIRMRVSKSLVHTLKWCTTSAEAWSRLEKNFEPKGILHVVQIRRKLLQAQYCESDDVEEFLRVMVGLRESLACMGFDLSEEEFSITLLTALPESWDPMVSSINHTRDLSDSDEIVSRIRQHASRINDSATALFARSSGKKKGPKCFKCHGKTGYQRDCPNHDSRKGKGKGKDSGHGKGKNEARGGGKKEKKEDPKALVAEESDSDSEYAFALLEEWDDSDSDEVALAARVAADAWVSDSATTVHVARRRADFSTYEPTPGRTLKGAGITPILGVGDINLEFEHEGRKTVIQLRDVVHAPAIPHNLIALGRVEAGGHKITMESGMIQFLNPKGQVYASGERVGNLYVMRAAVVPGKPADVACAAAVTRPKRVRTYDEWHRVLGHIGMKAVISMKKKGLVEGMEVDESVEPSQQCESCVRAKQTVAPYPKKSEMVVEAIGDLTVMDLWGKAPTTGIRGEKYFSTFTDMHSRRTVIEFSKTKTDELENFKAYQAHVQNVHGVKLKKIRCDNGGEYLSKDFTNYLRAEGIELDTTTPNSSAQNGVAKRVNRTVMDRALAILIEMDLPKFLWPEAVAHVAYLKNRSPTRALKDKTPEEVWSGRKPDVSDLQEWGVKCWVLTDRKKRTKLELKSQLMRFMGVAPGSKGWKYYDPKARRIGKSRNIIFAVPKRTQPAPDSDEDEYDLIELSTPTPLEGENVTGGEQASGGDRAPLTAQSTDAPAPAPPSKPTPVAPEPRTLRNIPRIDYKASEDGRGKVIKALTRAPVTTPSRDEEDEVEQLIDDPESHFLCLLTLHGTPTAREPRTFKEAMTLPEADQWRAAMDAEIAQLQKLGTWSMVDLPTDRKAIGCTWVYRIKENLEGEVKFKARLVAQGFSQIPGYDVFDTFAPVIRTDSVRTLLAIGTERNMEMRQFDVVGAYLNADLDEEIYMRQPPGYEDGTRKVLRLQKALYGLKQGGRKWNIHFNRIMVDELGFRRLNSDPCVYLRQDKHGLTIVGVHVDNMIALADTTALMDAFAAGLAKRVKITDLGMPSLLLGLEISRDRPSRTLSICQSQYILRVLERFGMADANPVSTPLDPNIKLVKTPDDADLSEMRDVPYQAAIGSLMYAALGTRPDISYAVQALSQYSSRPGPEHWTAVKRVLRYLKGTHNYGITFTGKGAPRLRAYYLNLRLEGYSDADWGSNPDDRRSISGYAFLVGNAVVAWSSKKQTTSGPP</sequence>
<dbReference type="GO" id="GO:0004190">
    <property type="term" value="F:aspartic-type endopeptidase activity"/>
    <property type="evidence" value="ECO:0007669"/>
    <property type="project" value="UniProtKB-KW"/>
</dbReference>
<keyword evidence="7" id="KW-0479">Metal-binding</keyword>
<dbReference type="EMBL" id="AYKW01000025">
    <property type="protein sequence ID" value="PIL28276.1"/>
    <property type="molecule type" value="Genomic_DNA"/>
</dbReference>
<keyword evidence="14" id="KW-0694">RNA-binding</keyword>
<evidence type="ECO:0000256" key="17">
    <source>
        <dbReference type="ARBA" id="ARBA00022932"/>
    </source>
</evidence>
<dbReference type="GO" id="GO:0046872">
    <property type="term" value="F:metal ion binding"/>
    <property type="evidence" value="ECO:0007669"/>
    <property type="project" value="UniProtKB-KW"/>
</dbReference>
<dbReference type="PANTHER" id="PTHR42648:SF11">
    <property type="entry name" value="TRANSPOSON TY4-P GAG-POL POLYPROTEIN"/>
    <property type="match status" value="1"/>
</dbReference>
<evidence type="ECO:0000256" key="23">
    <source>
        <dbReference type="SAM" id="MobiDB-lite"/>
    </source>
</evidence>
<keyword evidence="10" id="KW-0255">Endonuclease</keyword>
<evidence type="ECO:0000256" key="14">
    <source>
        <dbReference type="ARBA" id="ARBA00022884"/>
    </source>
</evidence>
<evidence type="ECO:0000313" key="25">
    <source>
        <dbReference type="EMBL" id="PIL28276.1"/>
    </source>
</evidence>
<evidence type="ECO:0000256" key="9">
    <source>
        <dbReference type="ARBA" id="ARBA00022750"/>
    </source>
</evidence>
<comment type="function">
    <text evidence="1">The aspartyl protease (PR) mediates the proteolytic cleavages of the Gag and Gag-Pol polyproteins after assembly of the VLP.</text>
</comment>
<dbReference type="GO" id="GO:0003887">
    <property type="term" value="F:DNA-directed DNA polymerase activity"/>
    <property type="evidence" value="ECO:0007669"/>
    <property type="project" value="UniProtKB-KW"/>
</dbReference>
<keyword evidence="2" id="KW-0815">Transposition</keyword>
<dbReference type="GO" id="GO:0003723">
    <property type="term" value="F:RNA binding"/>
    <property type="evidence" value="ECO:0007669"/>
    <property type="project" value="UniProtKB-KW"/>
</dbReference>
<comment type="catalytic activity">
    <reaction evidence="21">
        <text>DNA(n) + a 2'-deoxyribonucleoside 5'-triphosphate = DNA(n+1) + diphosphate</text>
        <dbReference type="Rhea" id="RHEA:22508"/>
        <dbReference type="Rhea" id="RHEA-COMP:17339"/>
        <dbReference type="Rhea" id="RHEA-COMP:17340"/>
        <dbReference type="ChEBI" id="CHEBI:33019"/>
        <dbReference type="ChEBI" id="CHEBI:61560"/>
        <dbReference type="ChEBI" id="CHEBI:173112"/>
        <dbReference type="EC" id="2.7.7.49"/>
    </reaction>
</comment>
<evidence type="ECO:0000256" key="16">
    <source>
        <dbReference type="ARBA" id="ARBA00022918"/>
    </source>
</evidence>
<comment type="caution">
    <text evidence="25">The sequence shown here is derived from an EMBL/GenBank/DDBJ whole genome shotgun (WGS) entry which is preliminary data.</text>
</comment>
<evidence type="ECO:0000256" key="20">
    <source>
        <dbReference type="ARBA" id="ARBA00023268"/>
    </source>
</evidence>
<feature type="region of interest" description="Disordered" evidence="23">
    <location>
        <begin position="763"/>
        <end position="813"/>
    </location>
</feature>
<keyword evidence="17" id="KW-0808">Transferase</keyword>
<dbReference type="InterPro" id="IPR036397">
    <property type="entry name" value="RNaseH_sf"/>
</dbReference>
<feature type="domain" description="Integrase catalytic" evidence="24">
    <location>
        <begin position="502"/>
        <end position="678"/>
    </location>
</feature>
<dbReference type="InterPro" id="IPR057670">
    <property type="entry name" value="SH3_retrovirus"/>
</dbReference>
<evidence type="ECO:0000256" key="21">
    <source>
        <dbReference type="ARBA" id="ARBA00048173"/>
    </source>
</evidence>
<dbReference type="InterPro" id="IPR054722">
    <property type="entry name" value="PolX-like_BBD"/>
</dbReference>
<evidence type="ECO:0000256" key="11">
    <source>
        <dbReference type="ARBA" id="ARBA00022801"/>
    </source>
</evidence>
<protein>
    <recommendedName>
        <fullName evidence="24">Integrase catalytic domain-containing protein</fullName>
    </recommendedName>
</protein>
<evidence type="ECO:0000256" key="15">
    <source>
        <dbReference type="ARBA" id="ARBA00022908"/>
    </source>
</evidence>
<evidence type="ECO:0000256" key="4">
    <source>
        <dbReference type="ARBA" id="ARBA00022670"/>
    </source>
</evidence>
<proteinExistence type="predicted"/>
<evidence type="ECO:0000256" key="22">
    <source>
        <dbReference type="ARBA" id="ARBA00049244"/>
    </source>
</evidence>
<dbReference type="SUPFAM" id="SSF53098">
    <property type="entry name" value="Ribonuclease H-like"/>
    <property type="match status" value="1"/>
</dbReference>
<dbReference type="Pfam" id="PF13976">
    <property type="entry name" value="gag_pre-integrs"/>
    <property type="match status" value="1"/>
</dbReference>
<dbReference type="Pfam" id="PF14223">
    <property type="entry name" value="Retrotran_gag_2"/>
    <property type="match status" value="1"/>
</dbReference>
<dbReference type="Proteomes" id="UP000230002">
    <property type="component" value="Unassembled WGS sequence"/>
</dbReference>
<keyword evidence="13" id="KW-0460">Magnesium</keyword>
<keyword evidence="3" id="KW-1188">Viral release from host cell</keyword>
<dbReference type="InterPro" id="IPR012337">
    <property type="entry name" value="RNaseH-like_sf"/>
</dbReference>
<feature type="compositionally biased region" description="Basic and acidic residues" evidence="23">
    <location>
        <begin position="237"/>
        <end position="274"/>
    </location>
</feature>
<accession>A0A2G8S3C6</accession>
<dbReference type="PANTHER" id="PTHR42648">
    <property type="entry name" value="TRANSPOSASE, PUTATIVE-RELATED"/>
    <property type="match status" value="1"/>
</dbReference>
<dbReference type="GO" id="GO:0006508">
    <property type="term" value="P:proteolysis"/>
    <property type="evidence" value="ECO:0007669"/>
    <property type="project" value="UniProtKB-KW"/>
</dbReference>
<dbReference type="OrthoDB" id="2742630at2759"/>
<evidence type="ECO:0000256" key="2">
    <source>
        <dbReference type="ARBA" id="ARBA00022578"/>
    </source>
</evidence>
<keyword evidence="12" id="KW-0067">ATP-binding</keyword>
<keyword evidence="9" id="KW-0064">Aspartyl protease</keyword>
<keyword evidence="5" id="KW-0548">Nucleotidyltransferase</keyword>
<keyword evidence="17" id="KW-0239">DNA-directed DNA polymerase</keyword>
<keyword evidence="20" id="KW-0511">Multifunctional enzyme</keyword>
<dbReference type="GO" id="GO:0005634">
    <property type="term" value="C:nucleus"/>
    <property type="evidence" value="ECO:0007669"/>
    <property type="project" value="UniProtKB-ARBA"/>
</dbReference>
<keyword evidence="4" id="KW-0645">Protease</keyword>
<dbReference type="GO" id="GO:0005524">
    <property type="term" value="F:ATP binding"/>
    <property type="evidence" value="ECO:0007669"/>
    <property type="project" value="UniProtKB-KW"/>
</dbReference>
<evidence type="ECO:0000256" key="7">
    <source>
        <dbReference type="ARBA" id="ARBA00022723"/>
    </source>
</evidence>
<evidence type="ECO:0000256" key="1">
    <source>
        <dbReference type="ARBA" id="ARBA00002180"/>
    </source>
</evidence>
<evidence type="ECO:0000256" key="13">
    <source>
        <dbReference type="ARBA" id="ARBA00022842"/>
    </source>
</evidence>
<dbReference type="InterPro" id="IPR043502">
    <property type="entry name" value="DNA/RNA_pol_sf"/>
</dbReference>
<reference evidence="25 26" key="1">
    <citation type="journal article" date="2015" name="Sci. Rep.">
        <title>Chromosome-level genome map provides insights into diverse defense mechanisms in the medicinal fungus Ganoderma sinense.</title>
        <authorList>
            <person name="Zhu Y."/>
            <person name="Xu J."/>
            <person name="Sun C."/>
            <person name="Zhou S."/>
            <person name="Xu H."/>
            <person name="Nelson D.R."/>
            <person name="Qian J."/>
            <person name="Song J."/>
            <person name="Luo H."/>
            <person name="Xiang L."/>
            <person name="Li Y."/>
            <person name="Xu Z."/>
            <person name="Ji A."/>
            <person name="Wang L."/>
            <person name="Lu S."/>
            <person name="Hayward A."/>
            <person name="Sun W."/>
            <person name="Li X."/>
            <person name="Schwartz D.C."/>
            <person name="Wang Y."/>
            <person name="Chen S."/>
        </authorList>
    </citation>
    <scope>NUCLEOTIDE SEQUENCE [LARGE SCALE GENOMIC DNA]</scope>
    <source>
        <strain evidence="25 26">ZZ0214-1</strain>
    </source>
</reference>
<dbReference type="GO" id="GO:0003964">
    <property type="term" value="F:RNA-directed DNA polymerase activity"/>
    <property type="evidence" value="ECO:0007669"/>
    <property type="project" value="UniProtKB-KW"/>
</dbReference>